<dbReference type="InterPro" id="IPR018490">
    <property type="entry name" value="cNMP-bd_dom_sf"/>
</dbReference>
<sequence>MSDPIAAHTVFAELSDAQRAQLAAYGTPESYRAGERLFAEGGDADRFWLIGSGSVALDMRVPGRGEQVIETLSADTVLGWSWLHPPYRWHFGAVAREDTTTVVFDAAAVRDRCADDPAFGYAILRCFTPVIIERLMATRLRVLDLYATPAQAGRPSTEVPS</sequence>
<dbReference type="Proteomes" id="UP000292564">
    <property type="component" value="Unassembled WGS sequence"/>
</dbReference>
<dbReference type="EMBL" id="SHKY01000001">
    <property type="protein sequence ID" value="RZU53549.1"/>
    <property type="molecule type" value="Genomic_DNA"/>
</dbReference>
<gene>
    <name evidence="2" type="ORF">EV385_5478</name>
</gene>
<protein>
    <submittedName>
        <fullName evidence="2">Cyclic nucleotide-binding protein</fullName>
    </submittedName>
</protein>
<dbReference type="Gene3D" id="2.60.120.10">
    <property type="entry name" value="Jelly Rolls"/>
    <property type="match status" value="1"/>
</dbReference>
<keyword evidence="3" id="KW-1185">Reference proteome</keyword>
<dbReference type="Pfam" id="PF00027">
    <property type="entry name" value="cNMP_binding"/>
    <property type="match status" value="1"/>
</dbReference>
<organism evidence="2 3">
    <name type="scientific">Krasilnikovia cinnamomea</name>
    <dbReference type="NCBI Taxonomy" id="349313"/>
    <lineage>
        <taxon>Bacteria</taxon>
        <taxon>Bacillati</taxon>
        <taxon>Actinomycetota</taxon>
        <taxon>Actinomycetes</taxon>
        <taxon>Micromonosporales</taxon>
        <taxon>Micromonosporaceae</taxon>
        <taxon>Krasilnikovia</taxon>
    </lineage>
</organism>
<feature type="domain" description="Cyclic nucleotide-binding" evidence="1">
    <location>
        <begin position="10"/>
        <end position="79"/>
    </location>
</feature>
<dbReference type="PROSITE" id="PS50042">
    <property type="entry name" value="CNMP_BINDING_3"/>
    <property type="match status" value="1"/>
</dbReference>
<comment type="caution">
    <text evidence="2">The sequence shown here is derived from an EMBL/GenBank/DDBJ whole genome shotgun (WGS) entry which is preliminary data.</text>
</comment>
<dbReference type="SUPFAM" id="SSF51206">
    <property type="entry name" value="cAMP-binding domain-like"/>
    <property type="match status" value="1"/>
</dbReference>
<evidence type="ECO:0000259" key="1">
    <source>
        <dbReference type="PROSITE" id="PS50042"/>
    </source>
</evidence>
<dbReference type="SMART" id="SM00100">
    <property type="entry name" value="cNMP"/>
    <property type="match status" value="1"/>
</dbReference>
<dbReference type="RefSeq" id="WP_130512027.1">
    <property type="nucleotide sequence ID" value="NZ_SHKY01000001.1"/>
</dbReference>
<evidence type="ECO:0000313" key="2">
    <source>
        <dbReference type="EMBL" id="RZU53549.1"/>
    </source>
</evidence>
<proteinExistence type="predicted"/>
<dbReference type="AlphaFoldDB" id="A0A4Q7ZST8"/>
<reference evidence="2 3" key="1">
    <citation type="submission" date="2019-02" db="EMBL/GenBank/DDBJ databases">
        <title>Sequencing the genomes of 1000 actinobacteria strains.</title>
        <authorList>
            <person name="Klenk H.-P."/>
        </authorList>
    </citation>
    <scope>NUCLEOTIDE SEQUENCE [LARGE SCALE GENOMIC DNA]</scope>
    <source>
        <strain evidence="2 3">DSM 45162</strain>
    </source>
</reference>
<dbReference type="InterPro" id="IPR014710">
    <property type="entry name" value="RmlC-like_jellyroll"/>
</dbReference>
<accession>A0A4Q7ZST8</accession>
<evidence type="ECO:0000313" key="3">
    <source>
        <dbReference type="Proteomes" id="UP000292564"/>
    </source>
</evidence>
<dbReference type="CDD" id="cd00038">
    <property type="entry name" value="CAP_ED"/>
    <property type="match status" value="1"/>
</dbReference>
<dbReference type="OrthoDB" id="290916at2"/>
<name>A0A4Q7ZST8_9ACTN</name>
<dbReference type="InterPro" id="IPR000595">
    <property type="entry name" value="cNMP-bd_dom"/>
</dbReference>